<evidence type="ECO:0000313" key="9">
    <source>
        <dbReference type="Proteomes" id="UP001652627"/>
    </source>
</evidence>
<reference evidence="10" key="1">
    <citation type="submission" date="2025-08" db="UniProtKB">
        <authorList>
            <consortium name="RefSeq"/>
        </authorList>
    </citation>
    <scope>IDENTIFICATION</scope>
    <source>
        <tissue evidence="10">Blood</tissue>
    </source>
</reference>
<dbReference type="Proteomes" id="UP001652627">
    <property type="component" value="Chromosome 3"/>
</dbReference>
<keyword evidence="7" id="KW-0206">Cytoskeleton</keyword>
<evidence type="ECO:0000256" key="8">
    <source>
        <dbReference type="ARBA" id="ARBA00023273"/>
    </source>
</evidence>
<proteinExistence type="inferred from homology"/>
<keyword evidence="8" id="KW-0966">Cell projection</keyword>
<name>A0ABM4EAN9_9AVES</name>
<protein>
    <submittedName>
        <fullName evidence="10">Radial spoke head protein 3 homolog B-like isoform X2</fullName>
    </submittedName>
</protein>
<comment type="similarity">
    <text evidence="2">Belongs to the flagellar radial spoke RSP3 family.</text>
</comment>
<evidence type="ECO:0000256" key="4">
    <source>
        <dbReference type="ARBA" id="ARBA00022553"/>
    </source>
</evidence>
<dbReference type="InterPro" id="IPR009290">
    <property type="entry name" value="Radial_spoke_3"/>
</dbReference>
<keyword evidence="5" id="KW-0282">Flagellum</keyword>
<sequence length="146" mass="16718">MLSARLMGRRHSEPHLSFRNHWEGSVRHQKLTKELHSEELSDQVTELQVESQESELLDSSPSLLSFDTAIDRDVAAQAGQGEPQVFDFDMQVKPLLKVLIGKTVEQALLEVVVEEELAYQWEQQCVYIDQCNAELADVQRLKEQGR</sequence>
<organism evidence="9 10">
    <name type="scientific">Apteryx mantelli</name>
    <name type="common">North Island brown kiwi</name>
    <dbReference type="NCBI Taxonomy" id="2696672"/>
    <lineage>
        <taxon>Eukaryota</taxon>
        <taxon>Metazoa</taxon>
        <taxon>Chordata</taxon>
        <taxon>Craniata</taxon>
        <taxon>Vertebrata</taxon>
        <taxon>Euteleostomi</taxon>
        <taxon>Archelosauria</taxon>
        <taxon>Archosauria</taxon>
        <taxon>Dinosauria</taxon>
        <taxon>Saurischia</taxon>
        <taxon>Theropoda</taxon>
        <taxon>Coelurosauria</taxon>
        <taxon>Aves</taxon>
        <taxon>Palaeognathae</taxon>
        <taxon>Apterygiformes</taxon>
        <taxon>Apterygidae</taxon>
        <taxon>Apteryx</taxon>
    </lineage>
</organism>
<evidence type="ECO:0000313" key="10">
    <source>
        <dbReference type="RefSeq" id="XP_067149769.1"/>
    </source>
</evidence>
<evidence type="ECO:0000256" key="6">
    <source>
        <dbReference type="ARBA" id="ARBA00023069"/>
    </source>
</evidence>
<evidence type="ECO:0000256" key="5">
    <source>
        <dbReference type="ARBA" id="ARBA00022846"/>
    </source>
</evidence>
<accession>A0ABM4EAN9</accession>
<gene>
    <name evidence="10" type="primary">LOC106497971</name>
</gene>
<dbReference type="RefSeq" id="XP_067149769.1">
    <property type="nucleotide sequence ID" value="XM_067293668.1"/>
</dbReference>
<dbReference type="GeneID" id="106497971"/>
<evidence type="ECO:0000256" key="7">
    <source>
        <dbReference type="ARBA" id="ARBA00023212"/>
    </source>
</evidence>
<keyword evidence="3" id="KW-0963">Cytoplasm</keyword>
<evidence type="ECO:0000256" key="3">
    <source>
        <dbReference type="ARBA" id="ARBA00022490"/>
    </source>
</evidence>
<keyword evidence="4" id="KW-0597">Phosphoprotein</keyword>
<comment type="subcellular location">
    <subcellularLocation>
        <location evidence="1">Cytoplasm</location>
        <location evidence="1">Cytoskeleton</location>
        <location evidence="1">Flagellum axoneme</location>
    </subcellularLocation>
</comment>
<evidence type="ECO:0000256" key="2">
    <source>
        <dbReference type="ARBA" id="ARBA00006737"/>
    </source>
</evidence>
<dbReference type="PANTHER" id="PTHR21648:SF0">
    <property type="entry name" value="RADIAL SPOKE HEAD PROTEIN 3 HOMOLOG"/>
    <property type="match status" value="1"/>
</dbReference>
<evidence type="ECO:0000256" key="1">
    <source>
        <dbReference type="ARBA" id="ARBA00004611"/>
    </source>
</evidence>
<dbReference type="PANTHER" id="PTHR21648">
    <property type="entry name" value="FLAGELLAR RADIAL SPOKE PROTEIN 3"/>
    <property type="match status" value="1"/>
</dbReference>
<dbReference type="Pfam" id="PF06098">
    <property type="entry name" value="Radial_spoke_3"/>
    <property type="match status" value="1"/>
</dbReference>
<keyword evidence="9" id="KW-1185">Reference proteome</keyword>
<keyword evidence="6" id="KW-0969">Cilium</keyword>